<sequence>MSKEFAVGDRVRVVTMPPYVKTADPMPMLRPPNVIQLGEEGTILARRPGGYWSIHFSGGKFLLDSQYLESADATANNAEALEAEVIESSHTETLPPTIE</sequence>
<dbReference type="RefSeq" id="WP_190434084.1">
    <property type="nucleotide sequence ID" value="NZ_JAMPKM010000002.1"/>
</dbReference>
<dbReference type="NCBIfam" id="NF045913">
    <property type="entry name" value="RegSipA"/>
    <property type="match status" value="1"/>
</dbReference>
<protein>
    <submittedName>
        <fullName evidence="1">DUF3148 domain-containing protein</fullName>
    </submittedName>
</protein>
<comment type="caution">
    <text evidence="1">The sequence shown here is derived from an EMBL/GenBank/DDBJ whole genome shotgun (WGS) entry which is preliminary data.</text>
</comment>
<dbReference type="EMBL" id="JAMPKM010000002">
    <property type="protein sequence ID" value="MEP0816614.1"/>
    <property type="molecule type" value="Genomic_DNA"/>
</dbReference>
<gene>
    <name evidence="1" type="ORF">NC998_05855</name>
</gene>
<dbReference type="PANTHER" id="PTHR36799">
    <property type="match status" value="1"/>
</dbReference>
<name>A0ABV0J4A4_9CYAN</name>
<dbReference type="Pfam" id="PF11347">
    <property type="entry name" value="CRR42-like"/>
    <property type="match status" value="1"/>
</dbReference>
<accession>A0ABV0J4A4</accession>
<proteinExistence type="predicted"/>
<dbReference type="PANTHER" id="PTHR36799:SF2">
    <property type="entry name" value="PROTEIN CHLORORESPIRATORY REDUCTION 42, CHLOROPLASTIC"/>
    <property type="match status" value="1"/>
</dbReference>
<dbReference type="Proteomes" id="UP001464891">
    <property type="component" value="Unassembled WGS sequence"/>
</dbReference>
<dbReference type="InterPro" id="IPR021495">
    <property type="entry name" value="CRR42-like"/>
</dbReference>
<reference evidence="1 2" key="1">
    <citation type="submission" date="2022-04" db="EMBL/GenBank/DDBJ databases">
        <title>Positive selection, recombination, and allopatry shape intraspecific diversity of widespread and dominant cyanobacteria.</title>
        <authorList>
            <person name="Wei J."/>
            <person name="Shu W."/>
            <person name="Hu C."/>
        </authorList>
    </citation>
    <scope>NUCLEOTIDE SEQUENCE [LARGE SCALE GENOMIC DNA]</scope>
    <source>
        <strain evidence="1 2">GB2-A4</strain>
    </source>
</reference>
<evidence type="ECO:0000313" key="1">
    <source>
        <dbReference type="EMBL" id="MEP0816614.1"/>
    </source>
</evidence>
<organism evidence="1 2">
    <name type="scientific">Trichocoleus desertorum GB2-A4</name>
    <dbReference type="NCBI Taxonomy" id="2933944"/>
    <lineage>
        <taxon>Bacteria</taxon>
        <taxon>Bacillati</taxon>
        <taxon>Cyanobacteriota</taxon>
        <taxon>Cyanophyceae</taxon>
        <taxon>Leptolyngbyales</taxon>
        <taxon>Trichocoleusaceae</taxon>
        <taxon>Trichocoleus</taxon>
    </lineage>
</organism>
<evidence type="ECO:0000313" key="2">
    <source>
        <dbReference type="Proteomes" id="UP001464891"/>
    </source>
</evidence>
<keyword evidence="2" id="KW-1185">Reference proteome</keyword>